<dbReference type="Proteomes" id="UP001233172">
    <property type="component" value="Unassembled WGS sequence"/>
</dbReference>
<reference evidence="2" key="1">
    <citation type="journal article" date="2023" name="PLoS Negl. Trop. Dis.">
        <title>A genome sequence for Biomphalaria pfeifferi, the major vector snail for the human-infecting parasite Schistosoma mansoni.</title>
        <authorList>
            <person name="Bu L."/>
            <person name="Lu L."/>
            <person name="Laidemitt M.R."/>
            <person name="Zhang S.M."/>
            <person name="Mutuku M."/>
            <person name="Mkoji G."/>
            <person name="Steinauer M."/>
            <person name="Loker E.S."/>
        </authorList>
    </citation>
    <scope>NUCLEOTIDE SEQUENCE</scope>
    <source>
        <strain evidence="2">KasaAsao</strain>
    </source>
</reference>
<sequence length="98" mass="10926">MSTYFENLPNPIKFDVHLQLDLYPSILLTVSNSNRKSTSPKVIHSARKSIGHTASHSNRKSTNHTVIHLARQLNSPKVIHSASQSTRPHSQSFSQAVN</sequence>
<protein>
    <submittedName>
        <fullName evidence="2">Uncharacterized protein</fullName>
    </submittedName>
</protein>
<gene>
    <name evidence="2" type="ORF">Bpfe_018932</name>
</gene>
<accession>A0AAD8BBP1</accession>
<evidence type="ECO:0000313" key="3">
    <source>
        <dbReference type="Proteomes" id="UP001233172"/>
    </source>
</evidence>
<feature type="compositionally biased region" description="Polar residues" evidence="1">
    <location>
        <begin position="81"/>
        <end position="98"/>
    </location>
</feature>
<reference evidence="2" key="2">
    <citation type="submission" date="2023-04" db="EMBL/GenBank/DDBJ databases">
        <authorList>
            <person name="Bu L."/>
            <person name="Lu L."/>
            <person name="Laidemitt M.R."/>
            <person name="Zhang S.M."/>
            <person name="Mutuku M."/>
            <person name="Mkoji G."/>
            <person name="Steinauer M."/>
            <person name="Loker E.S."/>
        </authorList>
    </citation>
    <scope>NUCLEOTIDE SEQUENCE</scope>
    <source>
        <strain evidence="2">KasaAsao</strain>
        <tissue evidence="2">Whole Snail</tissue>
    </source>
</reference>
<organism evidence="2 3">
    <name type="scientific">Biomphalaria pfeifferi</name>
    <name type="common">Bloodfluke planorb</name>
    <name type="synonym">Freshwater snail</name>
    <dbReference type="NCBI Taxonomy" id="112525"/>
    <lineage>
        <taxon>Eukaryota</taxon>
        <taxon>Metazoa</taxon>
        <taxon>Spiralia</taxon>
        <taxon>Lophotrochozoa</taxon>
        <taxon>Mollusca</taxon>
        <taxon>Gastropoda</taxon>
        <taxon>Heterobranchia</taxon>
        <taxon>Euthyneura</taxon>
        <taxon>Panpulmonata</taxon>
        <taxon>Hygrophila</taxon>
        <taxon>Lymnaeoidea</taxon>
        <taxon>Planorbidae</taxon>
        <taxon>Biomphalaria</taxon>
    </lineage>
</organism>
<dbReference type="AlphaFoldDB" id="A0AAD8BBP1"/>
<evidence type="ECO:0000313" key="2">
    <source>
        <dbReference type="EMBL" id="KAK0051717.1"/>
    </source>
</evidence>
<evidence type="ECO:0000256" key="1">
    <source>
        <dbReference type="SAM" id="MobiDB-lite"/>
    </source>
</evidence>
<feature type="region of interest" description="Disordered" evidence="1">
    <location>
        <begin position="34"/>
        <end position="98"/>
    </location>
</feature>
<proteinExistence type="predicted"/>
<comment type="caution">
    <text evidence="2">The sequence shown here is derived from an EMBL/GenBank/DDBJ whole genome shotgun (WGS) entry which is preliminary data.</text>
</comment>
<keyword evidence="3" id="KW-1185">Reference proteome</keyword>
<name>A0AAD8BBP1_BIOPF</name>
<dbReference type="EMBL" id="JASAOG010000101">
    <property type="protein sequence ID" value="KAK0051717.1"/>
    <property type="molecule type" value="Genomic_DNA"/>
</dbReference>